<organism evidence="4">
    <name type="scientific">Candidatus Kentrum eta</name>
    <dbReference type="NCBI Taxonomy" id="2126337"/>
    <lineage>
        <taxon>Bacteria</taxon>
        <taxon>Pseudomonadati</taxon>
        <taxon>Pseudomonadota</taxon>
        <taxon>Gammaproteobacteria</taxon>
        <taxon>Candidatus Kentrum</taxon>
    </lineage>
</organism>
<keyword evidence="2" id="KW-1133">Transmembrane helix</keyword>
<evidence type="ECO:0000256" key="2">
    <source>
        <dbReference type="SAM" id="Phobius"/>
    </source>
</evidence>
<feature type="compositionally biased region" description="Basic residues" evidence="1">
    <location>
        <begin position="129"/>
        <end position="140"/>
    </location>
</feature>
<accession>A0A450VK09</accession>
<name>A0A450VK09_9GAMM</name>
<feature type="transmembrane region" description="Helical" evidence="2">
    <location>
        <begin position="53"/>
        <end position="72"/>
    </location>
</feature>
<proteinExistence type="predicted"/>
<keyword evidence="2" id="KW-0472">Membrane</keyword>
<evidence type="ECO:0000256" key="1">
    <source>
        <dbReference type="SAM" id="MobiDB-lite"/>
    </source>
</evidence>
<reference evidence="4" key="1">
    <citation type="submission" date="2019-02" db="EMBL/GenBank/DDBJ databases">
        <authorList>
            <person name="Gruber-Vodicka R. H."/>
            <person name="Seah K. B. B."/>
        </authorList>
    </citation>
    <scope>NUCLEOTIDE SEQUENCE</scope>
    <source>
        <strain evidence="5">BECK_SA2B12</strain>
        <strain evidence="4">BECK_SA2B15</strain>
        <strain evidence="3">BECK_SA2B20</strain>
    </source>
</reference>
<feature type="region of interest" description="Disordered" evidence="1">
    <location>
        <begin position="104"/>
        <end position="140"/>
    </location>
</feature>
<dbReference type="AlphaFoldDB" id="A0A450VK09"/>
<sequence>MNLPTLDPGWVGAIVVIGLHFGWLTPTVLTVGLLGIVITGLLMSWYLGGIGPITVAIGIFTTLVVGTAAAFLRRQYGASGQCGLERTPGSGKAGPTLVPLCLVPAAPEPPLHGTGGPAGRSPPTTPGQPRRRALRSRRHR</sequence>
<dbReference type="EMBL" id="CAADFI010000490">
    <property type="protein sequence ID" value="VFK04793.1"/>
    <property type="molecule type" value="Genomic_DNA"/>
</dbReference>
<dbReference type="EMBL" id="CAADFG010000497">
    <property type="protein sequence ID" value="VFK05060.1"/>
    <property type="molecule type" value="Genomic_DNA"/>
</dbReference>
<keyword evidence="2" id="KW-0812">Transmembrane</keyword>
<evidence type="ECO:0000313" key="5">
    <source>
        <dbReference type="EMBL" id="VFK08125.1"/>
    </source>
</evidence>
<evidence type="ECO:0000313" key="4">
    <source>
        <dbReference type="EMBL" id="VFK05060.1"/>
    </source>
</evidence>
<gene>
    <name evidence="4" type="ORF">BECKH772A_GA0070896_104972</name>
    <name evidence="3" type="ORF">BECKH772B_GA0070898_104902</name>
    <name evidence="5" type="ORF">BECKH772C_GA0070978_104892</name>
</gene>
<dbReference type="EMBL" id="CAADFJ010000489">
    <property type="protein sequence ID" value="VFK08125.1"/>
    <property type="molecule type" value="Genomic_DNA"/>
</dbReference>
<evidence type="ECO:0000313" key="3">
    <source>
        <dbReference type="EMBL" id="VFK04793.1"/>
    </source>
</evidence>
<protein>
    <submittedName>
        <fullName evidence="4">Uncharacterized protein</fullName>
    </submittedName>
</protein>